<dbReference type="AlphaFoldDB" id="A0A365KR51"/>
<reference evidence="1 2" key="1">
    <citation type="submission" date="2018-06" db="EMBL/GenBank/DDBJ databases">
        <title>The draft genome sequences of strains SCU63 and S1.</title>
        <authorList>
            <person name="Gan L."/>
        </authorList>
    </citation>
    <scope>NUCLEOTIDE SEQUENCE [LARGE SCALE GENOMIC DNA]</scope>
    <source>
        <strain evidence="1 2">SCU63</strain>
    </source>
</reference>
<proteinExistence type="predicted"/>
<dbReference type="EMBL" id="QLZR01000006">
    <property type="protein sequence ID" value="RAZ75478.1"/>
    <property type="molecule type" value="Genomic_DNA"/>
</dbReference>
<dbReference type="Pfam" id="PF11185">
    <property type="entry name" value="DUF2971"/>
    <property type="match status" value="1"/>
</dbReference>
<protein>
    <submittedName>
        <fullName evidence="1">DUF2971 domain-containing protein</fullName>
    </submittedName>
</protein>
<gene>
    <name evidence="1" type="ORF">DP120_13990</name>
</gene>
<dbReference type="Proteomes" id="UP000251002">
    <property type="component" value="Unassembled WGS sequence"/>
</dbReference>
<evidence type="ECO:0000313" key="2">
    <source>
        <dbReference type="Proteomes" id="UP000251002"/>
    </source>
</evidence>
<organism evidence="1 2">
    <name type="scientific">Planococcus halotolerans</name>
    <dbReference type="NCBI Taxonomy" id="2233542"/>
    <lineage>
        <taxon>Bacteria</taxon>
        <taxon>Bacillati</taxon>
        <taxon>Bacillota</taxon>
        <taxon>Bacilli</taxon>
        <taxon>Bacillales</taxon>
        <taxon>Caryophanaceae</taxon>
        <taxon>Planococcus</taxon>
    </lineage>
</organism>
<keyword evidence="2" id="KW-1185">Reference proteome</keyword>
<accession>A0A365KR51</accession>
<dbReference type="InterPro" id="IPR021352">
    <property type="entry name" value="DUF2971"/>
</dbReference>
<sequence>MAFSVQGKGGLLLLPTAKLPAELQHLFATAFSKRIQNKNSPNEVLYHYTSLTSLMGMVESRKIWMSKADFLNDSSEMVYFSEVLKKSVSHMKDVDSAEAWHHYIRKFEDCMNGFLNDIDEDGLEVYVFSLSHNKDSLALWYNYAQGDGYNIGFEAEDLVGKGEKILKTINGIHGFVLYQEEEQEEFLRESLRDAYELFNRQEKQGNDIAFEEYFNILLAACATFFKNPAFKSEEEYRLAAVIGKESRVNVEFRARHGIIIPFIAVELGDILPICHVTIGPKNNIDVAKKGVDYYLKSKGYNLDKVKVSKSIAALRY</sequence>
<comment type="caution">
    <text evidence="1">The sequence shown here is derived from an EMBL/GenBank/DDBJ whole genome shotgun (WGS) entry which is preliminary data.</text>
</comment>
<name>A0A365KR51_9BACL</name>
<evidence type="ECO:0000313" key="1">
    <source>
        <dbReference type="EMBL" id="RAZ75478.1"/>
    </source>
</evidence>